<sequence>MQDLLFEQPPHDLYHFERQARAAGYTFVAGIDEAGRGPLAGPVIAAAVILNPDAPVEGVNDSKKLTEQRRERLFELIMARALAVGVGQVDAATIDQINILQATRRAMLAAVQALSASPDLLLIDGITTIASPLPQQTIKQGDSRSASIAAASIIAKVTRDRMMGAYDKLYPDYGFLRHKGYGSAVHLAALRQHGPCPIHRMTFAGVKP</sequence>
<evidence type="ECO:0000256" key="5">
    <source>
        <dbReference type="ARBA" id="ARBA00007383"/>
    </source>
</evidence>
<dbReference type="eggNOG" id="COG0164">
    <property type="taxonomic scope" value="Bacteria"/>
</dbReference>
<dbReference type="NCBIfam" id="NF000595">
    <property type="entry name" value="PRK00015.1-3"/>
    <property type="match status" value="1"/>
</dbReference>
<evidence type="ECO:0000256" key="11">
    <source>
        <dbReference type="ARBA" id="ARBA00022759"/>
    </source>
</evidence>
<dbReference type="Proteomes" id="UP000002420">
    <property type="component" value="Chromosome"/>
</dbReference>
<dbReference type="GO" id="GO:0032299">
    <property type="term" value="C:ribonuclease H2 complex"/>
    <property type="evidence" value="ECO:0007669"/>
    <property type="project" value="TreeGrafter"/>
</dbReference>
<comment type="function">
    <text evidence="3 14 16">Endonuclease that specifically degrades the RNA of RNA-DNA hybrids.</text>
</comment>
<keyword evidence="13 14" id="KW-0464">Manganese</keyword>
<dbReference type="NCBIfam" id="NF000594">
    <property type="entry name" value="PRK00015.1-1"/>
    <property type="match status" value="1"/>
</dbReference>
<dbReference type="CDD" id="cd07182">
    <property type="entry name" value="RNase_HII_bacteria_HII_like"/>
    <property type="match status" value="1"/>
</dbReference>
<dbReference type="EC" id="3.1.26.4" evidence="6 14"/>
<dbReference type="PANTHER" id="PTHR10954">
    <property type="entry name" value="RIBONUCLEASE H2 SUBUNIT A"/>
    <property type="match status" value="1"/>
</dbReference>
<keyword evidence="12 14" id="KW-0378">Hydrolase</keyword>
<evidence type="ECO:0000313" key="18">
    <source>
        <dbReference type="EMBL" id="ACD96170.1"/>
    </source>
</evidence>
<organism evidence="18 19">
    <name type="scientific">Trichlorobacter lovleyi (strain ATCC BAA-1151 / DSM 17278 / SZ)</name>
    <name type="common">Geobacter lovleyi</name>
    <dbReference type="NCBI Taxonomy" id="398767"/>
    <lineage>
        <taxon>Bacteria</taxon>
        <taxon>Pseudomonadati</taxon>
        <taxon>Thermodesulfobacteriota</taxon>
        <taxon>Desulfuromonadia</taxon>
        <taxon>Geobacterales</taxon>
        <taxon>Geobacteraceae</taxon>
        <taxon>Trichlorobacter</taxon>
    </lineage>
</organism>
<dbReference type="InterPro" id="IPR012337">
    <property type="entry name" value="RNaseH-like_sf"/>
</dbReference>
<dbReference type="InterPro" id="IPR036397">
    <property type="entry name" value="RNaseH_sf"/>
</dbReference>
<keyword evidence="8 14" id="KW-0963">Cytoplasm</keyword>
<evidence type="ECO:0000256" key="2">
    <source>
        <dbReference type="ARBA" id="ARBA00001946"/>
    </source>
</evidence>
<evidence type="ECO:0000256" key="14">
    <source>
        <dbReference type="HAMAP-Rule" id="MF_00052"/>
    </source>
</evidence>
<comment type="similarity">
    <text evidence="5 14 16">Belongs to the RNase HII family.</text>
</comment>
<dbReference type="Gene3D" id="3.30.420.10">
    <property type="entry name" value="Ribonuclease H-like superfamily/Ribonuclease H"/>
    <property type="match status" value="1"/>
</dbReference>
<dbReference type="AlphaFoldDB" id="B3E5S9"/>
<dbReference type="HOGENOM" id="CLU_036532_3_2_7"/>
<dbReference type="STRING" id="398767.Glov_2456"/>
<keyword evidence="11 14" id="KW-0255">Endonuclease</keyword>
<dbReference type="GO" id="GO:0004523">
    <property type="term" value="F:RNA-DNA hybrid ribonuclease activity"/>
    <property type="evidence" value="ECO:0007669"/>
    <property type="project" value="UniProtKB-UniRule"/>
</dbReference>
<proteinExistence type="inferred from homology"/>
<dbReference type="RefSeq" id="WP_012470503.1">
    <property type="nucleotide sequence ID" value="NC_010814.1"/>
</dbReference>
<comment type="cofactor">
    <cofactor evidence="2">
        <name>Mg(2+)</name>
        <dbReference type="ChEBI" id="CHEBI:18420"/>
    </cofactor>
</comment>
<protein>
    <recommendedName>
        <fullName evidence="7 14">Ribonuclease HII</fullName>
        <shortName evidence="14">RNase HII</shortName>
        <ecNumber evidence="6 14">3.1.26.4</ecNumber>
    </recommendedName>
</protein>
<evidence type="ECO:0000256" key="13">
    <source>
        <dbReference type="ARBA" id="ARBA00023211"/>
    </source>
</evidence>
<evidence type="ECO:0000313" key="19">
    <source>
        <dbReference type="Proteomes" id="UP000002420"/>
    </source>
</evidence>
<feature type="domain" description="RNase H type-2" evidence="17">
    <location>
        <begin position="26"/>
        <end position="208"/>
    </location>
</feature>
<dbReference type="GO" id="GO:0006298">
    <property type="term" value="P:mismatch repair"/>
    <property type="evidence" value="ECO:0007669"/>
    <property type="project" value="TreeGrafter"/>
</dbReference>
<dbReference type="OrthoDB" id="9803420at2"/>
<evidence type="ECO:0000256" key="3">
    <source>
        <dbReference type="ARBA" id="ARBA00004065"/>
    </source>
</evidence>
<evidence type="ECO:0000256" key="7">
    <source>
        <dbReference type="ARBA" id="ARBA00019179"/>
    </source>
</evidence>
<evidence type="ECO:0000256" key="10">
    <source>
        <dbReference type="ARBA" id="ARBA00022723"/>
    </source>
</evidence>
<gene>
    <name evidence="14" type="primary">rnhB</name>
    <name evidence="18" type="ordered locus">Glov_2456</name>
</gene>
<keyword evidence="19" id="KW-1185">Reference proteome</keyword>
<comment type="catalytic activity">
    <reaction evidence="1 14 15 16">
        <text>Endonucleolytic cleavage to 5'-phosphomonoester.</text>
        <dbReference type="EC" id="3.1.26.4"/>
    </reaction>
</comment>
<dbReference type="InterPro" id="IPR001352">
    <property type="entry name" value="RNase_HII/HIII"/>
</dbReference>
<dbReference type="GO" id="GO:0030145">
    <property type="term" value="F:manganese ion binding"/>
    <property type="evidence" value="ECO:0007669"/>
    <property type="project" value="UniProtKB-UniRule"/>
</dbReference>
<evidence type="ECO:0000256" key="8">
    <source>
        <dbReference type="ARBA" id="ARBA00022490"/>
    </source>
</evidence>
<keyword evidence="9 14" id="KW-0540">Nuclease</keyword>
<feature type="binding site" evidence="14 15">
    <location>
        <position position="32"/>
    </location>
    <ligand>
        <name>a divalent metal cation</name>
        <dbReference type="ChEBI" id="CHEBI:60240"/>
    </ligand>
</feature>
<dbReference type="InterPro" id="IPR022898">
    <property type="entry name" value="RNase_HII"/>
</dbReference>
<evidence type="ECO:0000256" key="16">
    <source>
        <dbReference type="RuleBase" id="RU003515"/>
    </source>
</evidence>
<dbReference type="GO" id="GO:0005737">
    <property type="term" value="C:cytoplasm"/>
    <property type="evidence" value="ECO:0007669"/>
    <property type="project" value="UniProtKB-SubCell"/>
</dbReference>
<keyword evidence="10 14" id="KW-0479">Metal-binding</keyword>
<name>B3E5S9_TRIL1</name>
<evidence type="ECO:0000259" key="17">
    <source>
        <dbReference type="PROSITE" id="PS51975"/>
    </source>
</evidence>
<dbReference type="Pfam" id="PF01351">
    <property type="entry name" value="RNase_HII"/>
    <property type="match status" value="1"/>
</dbReference>
<dbReference type="KEGG" id="glo:Glov_2456"/>
<evidence type="ECO:0000256" key="6">
    <source>
        <dbReference type="ARBA" id="ARBA00012180"/>
    </source>
</evidence>
<feature type="binding site" evidence="14 15">
    <location>
        <position position="124"/>
    </location>
    <ligand>
        <name>a divalent metal cation</name>
        <dbReference type="ChEBI" id="CHEBI:60240"/>
    </ligand>
</feature>
<evidence type="ECO:0000256" key="9">
    <source>
        <dbReference type="ARBA" id="ARBA00022722"/>
    </source>
</evidence>
<dbReference type="InterPro" id="IPR024567">
    <property type="entry name" value="RNase_HII/HIII_dom"/>
</dbReference>
<comment type="cofactor">
    <cofactor evidence="14 15">
        <name>Mn(2+)</name>
        <dbReference type="ChEBI" id="CHEBI:29035"/>
    </cofactor>
    <cofactor evidence="14 15">
        <name>Mg(2+)</name>
        <dbReference type="ChEBI" id="CHEBI:18420"/>
    </cofactor>
    <text evidence="14 15">Manganese or magnesium. Binds 1 divalent metal ion per monomer in the absence of substrate. May bind a second metal ion after substrate binding.</text>
</comment>
<dbReference type="GO" id="GO:0003723">
    <property type="term" value="F:RNA binding"/>
    <property type="evidence" value="ECO:0007669"/>
    <property type="project" value="UniProtKB-UniRule"/>
</dbReference>
<dbReference type="EMBL" id="CP001089">
    <property type="protein sequence ID" value="ACD96170.1"/>
    <property type="molecule type" value="Genomic_DNA"/>
</dbReference>
<feature type="binding site" evidence="14 15">
    <location>
        <position position="33"/>
    </location>
    <ligand>
        <name>a divalent metal cation</name>
        <dbReference type="ChEBI" id="CHEBI:60240"/>
    </ligand>
</feature>
<evidence type="ECO:0000256" key="4">
    <source>
        <dbReference type="ARBA" id="ARBA00004496"/>
    </source>
</evidence>
<dbReference type="HAMAP" id="MF_00052_B">
    <property type="entry name" value="RNase_HII_B"/>
    <property type="match status" value="1"/>
</dbReference>
<evidence type="ECO:0000256" key="15">
    <source>
        <dbReference type="PROSITE-ProRule" id="PRU01319"/>
    </source>
</evidence>
<dbReference type="GO" id="GO:0043137">
    <property type="term" value="P:DNA replication, removal of RNA primer"/>
    <property type="evidence" value="ECO:0007669"/>
    <property type="project" value="TreeGrafter"/>
</dbReference>
<dbReference type="PANTHER" id="PTHR10954:SF18">
    <property type="entry name" value="RIBONUCLEASE HII"/>
    <property type="match status" value="1"/>
</dbReference>
<accession>B3E5S9</accession>
<dbReference type="PROSITE" id="PS51975">
    <property type="entry name" value="RNASE_H_2"/>
    <property type="match status" value="1"/>
</dbReference>
<reference evidence="18 19" key="1">
    <citation type="submission" date="2008-05" db="EMBL/GenBank/DDBJ databases">
        <title>Complete sequence of chromosome of Geobacter lovleyi SZ.</title>
        <authorList>
            <consortium name="US DOE Joint Genome Institute"/>
            <person name="Lucas S."/>
            <person name="Copeland A."/>
            <person name="Lapidus A."/>
            <person name="Glavina del Rio T."/>
            <person name="Dalin E."/>
            <person name="Tice H."/>
            <person name="Bruce D."/>
            <person name="Goodwin L."/>
            <person name="Pitluck S."/>
            <person name="Chertkov O."/>
            <person name="Meincke L."/>
            <person name="Brettin T."/>
            <person name="Detter J.C."/>
            <person name="Han C."/>
            <person name="Tapia R."/>
            <person name="Kuske C.R."/>
            <person name="Schmutz J."/>
            <person name="Larimer F."/>
            <person name="Land M."/>
            <person name="Hauser L."/>
            <person name="Kyrpides N."/>
            <person name="Mikhailova N."/>
            <person name="Sung Y."/>
            <person name="Fletcher K.E."/>
            <person name="Ritalahti K.M."/>
            <person name="Loeffler F.E."/>
            <person name="Richardson P."/>
        </authorList>
    </citation>
    <scope>NUCLEOTIDE SEQUENCE [LARGE SCALE GENOMIC DNA]</scope>
    <source>
        <strain evidence="19">ATCC BAA-1151 / DSM 17278 / SZ</strain>
    </source>
</reference>
<dbReference type="SUPFAM" id="SSF53098">
    <property type="entry name" value="Ribonuclease H-like"/>
    <property type="match status" value="1"/>
</dbReference>
<dbReference type="FunFam" id="3.30.420.10:FF:000006">
    <property type="entry name" value="Ribonuclease HII"/>
    <property type="match status" value="1"/>
</dbReference>
<comment type="subcellular location">
    <subcellularLocation>
        <location evidence="4 14">Cytoplasm</location>
    </subcellularLocation>
</comment>
<evidence type="ECO:0000256" key="1">
    <source>
        <dbReference type="ARBA" id="ARBA00000077"/>
    </source>
</evidence>
<evidence type="ECO:0000256" key="12">
    <source>
        <dbReference type="ARBA" id="ARBA00022801"/>
    </source>
</evidence>